<comment type="caution">
    <text evidence="2">The sequence shown here is derived from an EMBL/GenBank/DDBJ whole genome shotgun (WGS) entry which is preliminary data.</text>
</comment>
<dbReference type="Proteomes" id="UP000461730">
    <property type="component" value="Unassembled WGS sequence"/>
</dbReference>
<dbReference type="InterPro" id="IPR016181">
    <property type="entry name" value="Acyl_CoA_acyltransferase"/>
</dbReference>
<gene>
    <name evidence="2" type="ORF">GO493_28890</name>
</gene>
<dbReference type="InterPro" id="IPR000182">
    <property type="entry name" value="GNAT_dom"/>
</dbReference>
<name>A0A7K1UD54_9BACT</name>
<evidence type="ECO:0000259" key="1">
    <source>
        <dbReference type="PROSITE" id="PS51186"/>
    </source>
</evidence>
<dbReference type="EMBL" id="WRXN01000022">
    <property type="protein sequence ID" value="MVT12307.1"/>
    <property type="molecule type" value="Genomic_DNA"/>
</dbReference>
<dbReference type="CDD" id="cd04301">
    <property type="entry name" value="NAT_SF"/>
    <property type="match status" value="1"/>
</dbReference>
<proteinExistence type="predicted"/>
<dbReference type="AlphaFoldDB" id="A0A7K1UD54"/>
<dbReference type="PROSITE" id="PS51186">
    <property type="entry name" value="GNAT"/>
    <property type="match status" value="1"/>
</dbReference>
<evidence type="ECO:0000313" key="3">
    <source>
        <dbReference type="Proteomes" id="UP000461730"/>
    </source>
</evidence>
<feature type="domain" description="N-acetyltransferase" evidence="1">
    <location>
        <begin position="8"/>
        <end position="158"/>
    </location>
</feature>
<organism evidence="2 3">
    <name type="scientific">Chitinophaga tropicalis</name>
    <dbReference type="NCBI Taxonomy" id="2683588"/>
    <lineage>
        <taxon>Bacteria</taxon>
        <taxon>Pseudomonadati</taxon>
        <taxon>Bacteroidota</taxon>
        <taxon>Chitinophagia</taxon>
        <taxon>Chitinophagales</taxon>
        <taxon>Chitinophagaceae</taxon>
        <taxon>Chitinophaga</taxon>
    </lineage>
</organism>
<dbReference type="SUPFAM" id="SSF55729">
    <property type="entry name" value="Acyl-CoA N-acyltransferases (Nat)"/>
    <property type="match status" value="1"/>
</dbReference>
<evidence type="ECO:0000313" key="2">
    <source>
        <dbReference type="EMBL" id="MVT12307.1"/>
    </source>
</evidence>
<protein>
    <submittedName>
        <fullName evidence="2">GNAT family N-acetyltransferase</fullName>
    </submittedName>
</protein>
<reference evidence="2 3" key="1">
    <citation type="submission" date="2019-12" db="EMBL/GenBank/DDBJ databases">
        <title>Chitinophaga sp. strain ysch24 (GDMCC 1.1355), whole genome shotgun sequence.</title>
        <authorList>
            <person name="Zhang X."/>
        </authorList>
    </citation>
    <scope>NUCLEOTIDE SEQUENCE [LARGE SCALE GENOMIC DNA]</scope>
    <source>
        <strain evidence="3">ysch24</strain>
    </source>
</reference>
<keyword evidence="3" id="KW-1185">Reference proteome</keyword>
<keyword evidence="2" id="KW-0808">Transferase</keyword>
<dbReference type="GO" id="GO:0016747">
    <property type="term" value="F:acyltransferase activity, transferring groups other than amino-acyl groups"/>
    <property type="evidence" value="ECO:0007669"/>
    <property type="project" value="InterPro"/>
</dbReference>
<dbReference type="Pfam" id="PF00583">
    <property type="entry name" value="Acetyltransf_1"/>
    <property type="match status" value="1"/>
</dbReference>
<accession>A0A7K1UD54</accession>
<dbReference type="Gene3D" id="3.40.630.30">
    <property type="match status" value="1"/>
</dbReference>
<sequence length="158" mass="18293">MNMNSMNTSYRSARLTDAEELTIMSMELYNEVVNRKDFTENRIVASLRFYEENSNMGEVLMLEYNSRLAGYAIVFRFWSNEYGGLILGVDELFIRKPFRRLGIAKTFINSLISEEKNNPLFAGVEMEGHADNDVANKLYASIGVPKNNNSFYIRLFKR</sequence>